<evidence type="ECO:0000259" key="1">
    <source>
        <dbReference type="Pfam" id="PF09431"/>
    </source>
</evidence>
<feature type="domain" description="SPIN90/Ldb17 leucine-rich" evidence="1">
    <location>
        <begin position="244"/>
        <end position="378"/>
    </location>
</feature>
<dbReference type="OrthoDB" id="445362at2759"/>
<dbReference type="AlphaFoldDB" id="A0A8J2JQ04"/>
<dbReference type="PANTHER" id="PTHR13357">
    <property type="entry name" value="SH3 ADAPTER PROTEIN SPIN90 NCK INTERACTING PROTEIN WITH SH3 DOMAIN"/>
    <property type="match status" value="1"/>
</dbReference>
<comment type="caution">
    <text evidence="2">The sequence shown here is derived from an EMBL/GenBank/DDBJ whole genome shotgun (WGS) entry which is preliminary data.</text>
</comment>
<keyword evidence="3" id="KW-1185">Reference proteome</keyword>
<dbReference type="Pfam" id="PF09431">
    <property type="entry name" value="SPIN90_LRD"/>
    <property type="match status" value="1"/>
</dbReference>
<name>A0A8J2JQ04_9HEXA</name>
<gene>
    <name evidence="2" type="ORF">AFUS01_LOCUS8317</name>
</gene>
<protein>
    <recommendedName>
        <fullName evidence="1">SPIN90/Ldb17 leucine-rich domain-containing protein</fullName>
    </recommendedName>
</protein>
<evidence type="ECO:0000313" key="2">
    <source>
        <dbReference type="EMBL" id="CAG7718964.1"/>
    </source>
</evidence>
<dbReference type="GO" id="GO:0006897">
    <property type="term" value="P:endocytosis"/>
    <property type="evidence" value="ECO:0007669"/>
    <property type="project" value="TreeGrafter"/>
</dbReference>
<organism evidence="2 3">
    <name type="scientific">Allacma fusca</name>
    <dbReference type="NCBI Taxonomy" id="39272"/>
    <lineage>
        <taxon>Eukaryota</taxon>
        <taxon>Metazoa</taxon>
        <taxon>Ecdysozoa</taxon>
        <taxon>Arthropoda</taxon>
        <taxon>Hexapoda</taxon>
        <taxon>Collembola</taxon>
        <taxon>Symphypleona</taxon>
        <taxon>Sminthuridae</taxon>
        <taxon>Allacma</taxon>
    </lineage>
</organism>
<dbReference type="InterPro" id="IPR030125">
    <property type="entry name" value="SPIN90/Ldb17"/>
</dbReference>
<accession>A0A8J2JQ04</accession>
<dbReference type="EMBL" id="CAJVCH010057548">
    <property type="protein sequence ID" value="CAG7718964.1"/>
    <property type="molecule type" value="Genomic_DNA"/>
</dbReference>
<dbReference type="InterPro" id="IPR018556">
    <property type="entry name" value="SPIN90/Ldb17_LRD"/>
</dbReference>
<sequence>MSEEEKYSQMGGELIEQIRATTGLSHEMSQVTLQTVLRFLNANVKNLPDDIPGILESLYVPHAIRNNPGIIDRSSDARELRQIFKKLTECKDDEQQRSWALHEDEGMIMENLDKLIQILKQADQSISIHVMQRDHYENVHALVLYYQMETRWSIRELLLEVFALISTIDLKAVSVLLNSILPMELVREITSNIENSTRVTLSASVVGLLWSTGEPMPVTHFDQVGESFLNVILDCIENPPNDDEAIVDVFTNLVLAYNLQFKNVGENVVLHALAKRDNAKAFTQKVVYLLNWEEDPIAVLPHEPKPPNSILKLVTDLFTCPDTAEIFYTNDVKVLIDIVTRCVTDLGSGDPRRNTYLRLIRMVIKNSNYLEHKHRKGDLQKSFTGILLEEDPASRGDQELINSILEEFPNVFN</sequence>
<dbReference type="Proteomes" id="UP000708208">
    <property type="component" value="Unassembled WGS sequence"/>
</dbReference>
<reference evidence="2" key="1">
    <citation type="submission" date="2021-06" db="EMBL/GenBank/DDBJ databases">
        <authorList>
            <person name="Hodson N. C."/>
            <person name="Mongue J. A."/>
            <person name="Jaron S. K."/>
        </authorList>
    </citation>
    <scope>NUCLEOTIDE SEQUENCE</scope>
</reference>
<dbReference type="PANTHER" id="PTHR13357:SF1">
    <property type="entry name" value="NCK-INTERACTING PROTEIN WITH SH3 DOMAIN"/>
    <property type="match status" value="1"/>
</dbReference>
<proteinExistence type="predicted"/>
<evidence type="ECO:0000313" key="3">
    <source>
        <dbReference type="Proteomes" id="UP000708208"/>
    </source>
</evidence>
<dbReference type="GO" id="GO:0071933">
    <property type="term" value="F:Arp2/3 complex binding"/>
    <property type="evidence" value="ECO:0007669"/>
    <property type="project" value="TreeGrafter"/>
</dbReference>